<sequence>MNTKNWKLKDVLLIAISAVLFGVVYLGCTYIGGVLYGMLTPFGMASLGYEPFYGIYFMAGAFGIYVMRKPGTGLIAELLAAVLECLYGNYFGPIIILSGLVQGLGFELIIALKRYKKFDRMTMIEGAVICSVLTLIYNLFISGYNKIAIPVLAIMLVVRIISAIVFDGFITPMLADGLVKAGVLKGYAVAQAQDADLED</sequence>
<feature type="transmembrane region" description="Helical" evidence="1">
    <location>
        <begin position="12"/>
        <end position="39"/>
    </location>
</feature>
<dbReference type="Proteomes" id="UP000251634">
    <property type="component" value="Unassembled WGS sequence"/>
</dbReference>
<feature type="transmembrane region" description="Helical" evidence="1">
    <location>
        <begin position="147"/>
        <end position="170"/>
    </location>
</feature>
<dbReference type="AlphaFoldDB" id="A0A329TP11"/>
<feature type="transmembrane region" description="Helical" evidence="1">
    <location>
        <begin position="87"/>
        <end position="110"/>
    </location>
</feature>
<feature type="transmembrane region" description="Helical" evidence="1">
    <location>
        <begin position="122"/>
        <end position="141"/>
    </location>
</feature>
<evidence type="ECO:0000313" key="3">
    <source>
        <dbReference type="Proteomes" id="UP000251634"/>
    </source>
</evidence>
<reference evidence="2 3" key="1">
    <citation type="submission" date="2018-02" db="EMBL/GenBank/DDBJ databases">
        <title>Complete genome sequencing of Faecalibacterium prausnitzii strains isolated from the human gut.</title>
        <authorList>
            <person name="Fitzgerald B.C."/>
            <person name="Shkoporov A.N."/>
            <person name="Ross P.R."/>
            <person name="Hill C."/>
        </authorList>
    </citation>
    <scope>NUCLEOTIDE SEQUENCE [LARGE SCALE GENOMIC DNA]</scope>
    <source>
        <strain evidence="2 3">APC942/8-14-2</strain>
    </source>
</reference>
<dbReference type="InterPro" id="IPR017195">
    <property type="entry name" value="ABC_thiamin-permease_prd"/>
</dbReference>
<protein>
    <submittedName>
        <fullName evidence="2">ABC transporter permease</fullName>
    </submittedName>
</protein>
<name>A0A329TP11_9FIRM</name>
<proteinExistence type="predicted"/>
<feature type="transmembrane region" description="Helical" evidence="1">
    <location>
        <begin position="51"/>
        <end position="67"/>
    </location>
</feature>
<evidence type="ECO:0000313" key="2">
    <source>
        <dbReference type="EMBL" id="RAW51095.1"/>
    </source>
</evidence>
<keyword evidence="1" id="KW-0812">Transmembrane</keyword>
<dbReference type="Pfam" id="PF09819">
    <property type="entry name" value="ABC_cobalt"/>
    <property type="match status" value="1"/>
</dbReference>
<organism evidence="2 3">
    <name type="scientific">Faecalibacterium prausnitzii</name>
    <dbReference type="NCBI Taxonomy" id="853"/>
    <lineage>
        <taxon>Bacteria</taxon>
        <taxon>Bacillati</taxon>
        <taxon>Bacillota</taxon>
        <taxon>Clostridia</taxon>
        <taxon>Eubacteriales</taxon>
        <taxon>Oscillospiraceae</taxon>
        <taxon>Faecalibacterium</taxon>
    </lineage>
</organism>
<keyword evidence="1" id="KW-0472">Membrane</keyword>
<accession>A0A329TP11</accession>
<comment type="caution">
    <text evidence="2">The sequence shown here is derived from an EMBL/GenBank/DDBJ whole genome shotgun (WGS) entry which is preliminary data.</text>
</comment>
<dbReference type="PIRSF" id="PIRSF037394">
    <property type="entry name" value="ABC_thiamine-permease_YkoE_prd"/>
    <property type="match status" value="1"/>
</dbReference>
<evidence type="ECO:0000256" key="1">
    <source>
        <dbReference type="SAM" id="Phobius"/>
    </source>
</evidence>
<dbReference type="RefSeq" id="WP_112115018.1">
    <property type="nucleotide sequence ID" value="NZ_DAWEON010000033.1"/>
</dbReference>
<keyword evidence="1" id="KW-1133">Transmembrane helix</keyword>
<gene>
    <name evidence="2" type="ORF">C4N25_03550</name>
</gene>
<dbReference type="EMBL" id="PRKZ01000002">
    <property type="protein sequence ID" value="RAW51095.1"/>
    <property type="molecule type" value="Genomic_DNA"/>
</dbReference>